<keyword evidence="3" id="KW-1185">Reference proteome</keyword>
<feature type="transmembrane region" description="Helical" evidence="1">
    <location>
        <begin position="6"/>
        <end position="37"/>
    </location>
</feature>
<protein>
    <recommendedName>
        <fullName evidence="4">DUF456 domain-containing protein</fullName>
    </recommendedName>
</protein>
<dbReference type="OrthoDB" id="5456272at2"/>
<dbReference type="AlphaFoldDB" id="A0A1B7XB25"/>
<name>A0A1B7XB25_9BACT</name>
<reference evidence="2 3" key="1">
    <citation type="submission" date="2015-01" db="EMBL/GenBank/DDBJ databases">
        <title>Desulfovibrio sp. JC271 draft genome sequence.</title>
        <authorList>
            <person name="Shivani Y."/>
            <person name="Subhash Y."/>
            <person name="Sasikala C."/>
            <person name="Ramana C.V."/>
        </authorList>
    </citation>
    <scope>NUCLEOTIDE SEQUENCE [LARGE SCALE GENOMIC DNA]</scope>
    <source>
        <strain evidence="2 3">JC271</strain>
    </source>
</reference>
<comment type="caution">
    <text evidence="2">The sequence shown here is derived from an EMBL/GenBank/DDBJ whole genome shotgun (WGS) entry which is preliminary data.</text>
</comment>
<keyword evidence="1" id="KW-0812">Transmembrane</keyword>
<gene>
    <name evidence="2" type="ORF">SP90_11705</name>
</gene>
<feature type="transmembrane region" description="Helical" evidence="1">
    <location>
        <begin position="142"/>
        <end position="164"/>
    </location>
</feature>
<evidence type="ECO:0008006" key="4">
    <source>
        <dbReference type="Google" id="ProtNLM"/>
    </source>
</evidence>
<evidence type="ECO:0000256" key="1">
    <source>
        <dbReference type="SAM" id="Phobius"/>
    </source>
</evidence>
<dbReference type="Proteomes" id="UP000091979">
    <property type="component" value="Unassembled WGS sequence"/>
</dbReference>
<dbReference type="InterPro" id="IPR007403">
    <property type="entry name" value="DUF456"/>
</dbReference>
<keyword evidence="1" id="KW-1133">Transmembrane helix</keyword>
<accession>A0A1B7XB25</accession>
<keyword evidence="1" id="KW-0472">Membrane</keyword>
<proteinExistence type="predicted"/>
<dbReference type="PANTHER" id="PTHR39165:SF1">
    <property type="entry name" value="DUF456 DOMAIN-CONTAINING PROTEIN"/>
    <property type="match status" value="1"/>
</dbReference>
<evidence type="ECO:0000313" key="3">
    <source>
        <dbReference type="Proteomes" id="UP000091979"/>
    </source>
</evidence>
<dbReference type="STRING" id="1560234.SP90_11705"/>
<dbReference type="Pfam" id="PF04306">
    <property type="entry name" value="DUF456"/>
    <property type="match status" value="1"/>
</dbReference>
<evidence type="ECO:0000313" key="2">
    <source>
        <dbReference type="EMBL" id="OBQ46555.1"/>
    </source>
</evidence>
<dbReference type="PANTHER" id="PTHR39165">
    <property type="entry name" value="IG HYPOTHETICAL 17883"/>
    <property type="match status" value="1"/>
</dbReference>
<dbReference type="PATRIC" id="fig|1560234.3.peg.1433"/>
<dbReference type="EMBL" id="JXMS01000021">
    <property type="protein sequence ID" value="OBQ46555.1"/>
    <property type="molecule type" value="Genomic_DNA"/>
</dbReference>
<feature type="transmembrane region" description="Helical" evidence="1">
    <location>
        <begin position="49"/>
        <end position="69"/>
    </location>
</feature>
<dbReference type="RefSeq" id="WP_066856304.1">
    <property type="nucleotide sequence ID" value="NZ_JXMS01000021.1"/>
</dbReference>
<organism evidence="2 3">
    <name type="scientific">Halodesulfovibrio spirochaetisodalis</name>
    <dbReference type="NCBI Taxonomy" id="1560234"/>
    <lineage>
        <taxon>Bacteria</taxon>
        <taxon>Pseudomonadati</taxon>
        <taxon>Thermodesulfobacteriota</taxon>
        <taxon>Desulfovibrionia</taxon>
        <taxon>Desulfovibrionales</taxon>
        <taxon>Desulfovibrionaceae</taxon>
        <taxon>Halodesulfovibrio</taxon>
    </lineage>
</organism>
<sequence>METVLAVVFTALMVAFLGLHFLSMPANFLIMGMLVLWKFMYPAQSADMNTMFFVITGGLVLLGEALEFGSQLMGAKKYGGSKKGNLGGIIGAICGAIIGAPFFLGLGALVGALGGAYAGCLIFEIAHGRNMSESMTAAKGAFYGKFLGMSIKFGIGVFVVVYGASHIWN</sequence>
<feature type="transmembrane region" description="Helical" evidence="1">
    <location>
        <begin position="89"/>
        <end position="122"/>
    </location>
</feature>